<sequence length="174" mass="19598">MKGKLNHIFILKLIAVLFITVSCGSDEDSLQRIDQITNFYMKNTAGQDLLNAKKAGSFTSYSVNDNNGLTDSAPVSIPLKMTTDSLYYFEYIRGARRVILDSVSPENKTYRSNLTFSLNRTVNGQAVTVTDVMEIRYRWTPSLFQVSEVLYNNQVVFTKGADEPNAINTFTIIK</sequence>
<gene>
    <name evidence="1" type="ORF">ACM46_04795</name>
</gene>
<dbReference type="EMBL" id="LFND01000001">
    <property type="protein sequence ID" value="KMQ66822.1"/>
    <property type="molecule type" value="Genomic_DNA"/>
</dbReference>
<reference evidence="1 2" key="1">
    <citation type="journal article" date="2013" name="Int. J. Syst. Evol. Microbiol.">
        <title>Chryseobacterium angstadtii sp. nov., isolated from a newt tank.</title>
        <authorList>
            <person name="Kirk K.E."/>
            <person name="Hoffman J.A."/>
            <person name="Smith K.A."/>
            <person name="Strahan B.L."/>
            <person name="Failor K.C."/>
            <person name="Krebs J.E."/>
            <person name="Gale A.N."/>
            <person name="Do T.D."/>
            <person name="Sontag T.C."/>
            <person name="Batties A.M."/>
            <person name="Mistiszyn K."/>
            <person name="Newman J.D."/>
        </authorList>
    </citation>
    <scope>NUCLEOTIDE SEQUENCE [LARGE SCALE GENOMIC DNA]</scope>
    <source>
        <strain evidence="1 2">KM</strain>
    </source>
</reference>
<evidence type="ECO:0008006" key="3">
    <source>
        <dbReference type="Google" id="ProtNLM"/>
    </source>
</evidence>
<keyword evidence="2" id="KW-1185">Reference proteome</keyword>
<name>A0A0J7IL29_9FLAO</name>
<dbReference type="Proteomes" id="UP000036261">
    <property type="component" value="Unassembled WGS sequence"/>
</dbReference>
<dbReference type="PROSITE" id="PS51257">
    <property type="entry name" value="PROKAR_LIPOPROTEIN"/>
    <property type="match status" value="1"/>
</dbReference>
<dbReference type="AlphaFoldDB" id="A0A0J7IL29"/>
<evidence type="ECO:0000313" key="1">
    <source>
        <dbReference type="EMBL" id="KMQ66822.1"/>
    </source>
</evidence>
<protein>
    <recommendedName>
        <fullName evidence="3">Lipoprotein</fullName>
    </recommendedName>
</protein>
<comment type="caution">
    <text evidence="1">The sequence shown here is derived from an EMBL/GenBank/DDBJ whole genome shotgun (WGS) entry which is preliminary data.</text>
</comment>
<proteinExistence type="predicted"/>
<dbReference type="RefSeq" id="WP_048505427.1">
    <property type="nucleotide sequence ID" value="NZ_LFND01000001.1"/>
</dbReference>
<dbReference type="OrthoDB" id="1271311at2"/>
<dbReference type="STRING" id="558151.ACM46_04795"/>
<dbReference type="PATRIC" id="fig|558151.6.peg.1001"/>
<organism evidence="1 2">
    <name type="scientific">Chryseobacterium angstadtii</name>
    <dbReference type="NCBI Taxonomy" id="558151"/>
    <lineage>
        <taxon>Bacteria</taxon>
        <taxon>Pseudomonadati</taxon>
        <taxon>Bacteroidota</taxon>
        <taxon>Flavobacteriia</taxon>
        <taxon>Flavobacteriales</taxon>
        <taxon>Weeksellaceae</taxon>
        <taxon>Chryseobacterium group</taxon>
        <taxon>Chryseobacterium</taxon>
    </lineage>
</organism>
<accession>A0A0J7IL29</accession>
<evidence type="ECO:0000313" key="2">
    <source>
        <dbReference type="Proteomes" id="UP000036261"/>
    </source>
</evidence>